<sequence>MVRTGVVPRDMFTLCLTDTAGALVLGGAAGPEMRKNDYAWVPMTHRAVRTYYEVGVESIKFGPSETSVLPEVRSAIVDSGTTLIVISSRSFGTLREYLQSRYCDQVPGLCGEKTWLETGRCATLSDAHIARLPPITVQLTGGVELRIPPDMYMLRAQMRGQMFRCFGIQHVTGDLVDGRIILGDTFMRAYVTVFDRENSRIGFAAAAENCGMPAVRGNGVLYTLPNATGVQPKQSGQTKQFTVFGYSISRVAAEIIVLVLLLAAVALVVTAIFRCVRSRHPAAGNGTSESHADGSQTALLSNV</sequence>
<dbReference type="AlphaFoldDB" id="A0A7J7IK93"/>
<protein>
    <submittedName>
        <fullName evidence="12">Aspartic</fullName>
    </submittedName>
</protein>
<evidence type="ECO:0000256" key="2">
    <source>
        <dbReference type="ARBA" id="ARBA00022670"/>
    </source>
</evidence>
<evidence type="ECO:0000256" key="3">
    <source>
        <dbReference type="ARBA" id="ARBA00022729"/>
    </source>
</evidence>
<dbReference type="InterPro" id="IPR001461">
    <property type="entry name" value="Aspartic_peptidase_A1"/>
</dbReference>
<keyword evidence="10" id="KW-0472">Membrane</keyword>
<dbReference type="InterPro" id="IPR034164">
    <property type="entry name" value="Pepsin-like_dom"/>
</dbReference>
<keyword evidence="2 8" id="KW-0645">Protease</keyword>
<dbReference type="Proteomes" id="UP000530660">
    <property type="component" value="Unassembled WGS sequence"/>
</dbReference>
<name>A0A7J7IK93_9RHOD</name>
<dbReference type="SUPFAM" id="SSF50630">
    <property type="entry name" value="Acid proteases"/>
    <property type="match status" value="1"/>
</dbReference>
<gene>
    <name evidence="12" type="primary">BACE2_3</name>
    <name evidence="12" type="ORF">F1559_002319</name>
</gene>
<dbReference type="OrthoDB" id="4784at2759"/>
<feature type="transmembrane region" description="Helical" evidence="10">
    <location>
        <begin position="251"/>
        <end position="273"/>
    </location>
</feature>
<evidence type="ECO:0000256" key="9">
    <source>
        <dbReference type="SAM" id="MobiDB-lite"/>
    </source>
</evidence>
<evidence type="ECO:0000313" key="12">
    <source>
        <dbReference type="EMBL" id="KAF6002721.1"/>
    </source>
</evidence>
<evidence type="ECO:0000256" key="8">
    <source>
        <dbReference type="RuleBase" id="RU000454"/>
    </source>
</evidence>
<evidence type="ECO:0000256" key="5">
    <source>
        <dbReference type="ARBA" id="ARBA00022801"/>
    </source>
</evidence>
<keyword evidence="10" id="KW-1133">Transmembrane helix</keyword>
<dbReference type="PANTHER" id="PTHR47965">
    <property type="entry name" value="ASPARTYL PROTEASE-RELATED"/>
    <property type="match status" value="1"/>
</dbReference>
<keyword evidence="6" id="KW-0865">Zymogen</keyword>
<dbReference type="Gene3D" id="2.40.70.10">
    <property type="entry name" value="Acid Proteases"/>
    <property type="match status" value="1"/>
</dbReference>
<dbReference type="InterPro" id="IPR033121">
    <property type="entry name" value="PEPTIDASE_A1"/>
</dbReference>
<proteinExistence type="inferred from homology"/>
<keyword evidence="3" id="KW-0732">Signal</keyword>
<evidence type="ECO:0000259" key="11">
    <source>
        <dbReference type="PROSITE" id="PS51767"/>
    </source>
</evidence>
<comment type="similarity">
    <text evidence="1 8">Belongs to the peptidase A1 family.</text>
</comment>
<keyword evidence="7" id="KW-1015">Disulfide bond</keyword>
<evidence type="ECO:0000256" key="10">
    <source>
        <dbReference type="SAM" id="Phobius"/>
    </source>
</evidence>
<dbReference type="EMBL" id="VWRR01000009">
    <property type="protein sequence ID" value="KAF6002721.1"/>
    <property type="molecule type" value="Genomic_DNA"/>
</dbReference>
<dbReference type="PROSITE" id="PS51767">
    <property type="entry name" value="PEPTIDASE_A1"/>
    <property type="match status" value="1"/>
</dbReference>
<keyword evidence="13" id="KW-1185">Reference proteome</keyword>
<keyword evidence="10" id="KW-0812">Transmembrane</keyword>
<evidence type="ECO:0000313" key="13">
    <source>
        <dbReference type="Proteomes" id="UP000530660"/>
    </source>
</evidence>
<dbReference type="PROSITE" id="PS00141">
    <property type="entry name" value="ASP_PROTEASE"/>
    <property type="match status" value="1"/>
</dbReference>
<dbReference type="GO" id="GO:0006508">
    <property type="term" value="P:proteolysis"/>
    <property type="evidence" value="ECO:0007669"/>
    <property type="project" value="UniProtKB-KW"/>
</dbReference>
<evidence type="ECO:0000256" key="1">
    <source>
        <dbReference type="ARBA" id="ARBA00007447"/>
    </source>
</evidence>
<feature type="domain" description="Peptidase A1" evidence="11">
    <location>
        <begin position="1"/>
        <end position="204"/>
    </location>
</feature>
<dbReference type="PRINTS" id="PR00792">
    <property type="entry name" value="PEPSIN"/>
</dbReference>
<accession>A0A7J7IK93</accession>
<evidence type="ECO:0000256" key="4">
    <source>
        <dbReference type="ARBA" id="ARBA00022750"/>
    </source>
</evidence>
<feature type="compositionally biased region" description="Polar residues" evidence="9">
    <location>
        <begin position="285"/>
        <end position="303"/>
    </location>
</feature>
<feature type="disulfide bond" evidence="7">
    <location>
        <begin position="121"/>
        <end position="165"/>
    </location>
</feature>
<evidence type="ECO:0000256" key="6">
    <source>
        <dbReference type="ARBA" id="ARBA00023145"/>
    </source>
</evidence>
<dbReference type="InterPro" id="IPR021109">
    <property type="entry name" value="Peptidase_aspartic_dom_sf"/>
</dbReference>
<comment type="caution">
    <text evidence="12">The sequence shown here is derived from an EMBL/GenBank/DDBJ whole genome shotgun (WGS) entry which is preliminary data.</text>
</comment>
<dbReference type="CDD" id="cd05471">
    <property type="entry name" value="pepsin_like"/>
    <property type="match status" value="1"/>
</dbReference>
<dbReference type="GO" id="GO:0004190">
    <property type="term" value="F:aspartic-type endopeptidase activity"/>
    <property type="evidence" value="ECO:0007669"/>
    <property type="project" value="UniProtKB-KW"/>
</dbReference>
<feature type="region of interest" description="Disordered" evidence="9">
    <location>
        <begin position="282"/>
        <end position="303"/>
    </location>
</feature>
<keyword evidence="5 8" id="KW-0378">Hydrolase</keyword>
<organism evidence="12 13">
    <name type="scientific">Cyanidiococcus yangmingshanensis</name>
    <dbReference type="NCBI Taxonomy" id="2690220"/>
    <lineage>
        <taxon>Eukaryota</taxon>
        <taxon>Rhodophyta</taxon>
        <taxon>Bangiophyceae</taxon>
        <taxon>Cyanidiales</taxon>
        <taxon>Cyanidiaceae</taxon>
        <taxon>Cyanidiococcus</taxon>
    </lineage>
</organism>
<dbReference type="Pfam" id="PF00026">
    <property type="entry name" value="Asp"/>
    <property type="match status" value="1"/>
</dbReference>
<evidence type="ECO:0000256" key="7">
    <source>
        <dbReference type="PIRSR" id="PIRSR601461-2"/>
    </source>
</evidence>
<dbReference type="InterPro" id="IPR001969">
    <property type="entry name" value="Aspartic_peptidase_AS"/>
</dbReference>
<reference evidence="12 13" key="1">
    <citation type="journal article" date="2020" name="J. Phycol.">
        <title>Comparative genome analysis reveals Cyanidiococcus gen. nov., a new extremophilic red algal genus sister to Cyanidioschyzon (Cyanidioschyzonaceae, Rhodophyta).</title>
        <authorList>
            <person name="Liu S.-L."/>
            <person name="Chiang Y.-R."/>
            <person name="Yoon H.S."/>
            <person name="Fu H.-Y."/>
        </authorList>
    </citation>
    <scope>NUCLEOTIDE SEQUENCE [LARGE SCALE GENOMIC DNA]</scope>
    <source>
        <strain evidence="12 13">THAL066</strain>
    </source>
</reference>
<keyword evidence="4 8" id="KW-0064">Aspartyl protease</keyword>
<dbReference type="PANTHER" id="PTHR47965:SF12">
    <property type="entry name" value="ASPARTIC PROTEINASE 3-RELATED"/>
    <property type="match status" value="1"/>
</dbReference>